<proteinExistence type="predicted"/>
<keyword evidence="1" id="KW-1133">Transmembrane helix</keyword>
<keyword evidence="1" id="KW-0812">Transmembrane</keyword>
<accession>A0ABN9PUM3</accession>
<keyword evidence="3" id="KW-1185">Reference proteome</keyword>
<dbReference type="EMBL" id="CAUYUJ010001354">
    <property type="protein sequence ID" value="CAK0795505.1"/>
    <property type="molecule type" value="Genomic_DNA"/>
</dbReference>
<dbReference type="Proteomes" id="UP001189429">
    <property type="component" value="Unassembled WGS sequence"/>
</dbReference>
<evidence type="ECO:0000313" key="2">
    <source>
        <dbReference type="EMBL" id="CAK0795505.1"/>
    </source>
</evidence>
<organism evidence="2 3">
    <name type="scientific">Prorocentrum cordatum</name>
    <dbReference type="NCBI Taxonomy" id="2364126"/>
    <lineage>
        <taxon>Eukaryota</taxon>
        <taxon>Sar</taxon>
        <taxon>Alveolata</taxon>
        <taxon>Dinophyceae</taxon>
        <taxon>Prorocentrales</taxon>
        <taxon>Prorocentraceae</taxon>
        <taxon>Prorocentrum</taxon>
    </lineage>
</organism>
<dbReference type="InterPro" id="IPR039177">
    <property type="entry name" value="SMG9"/>
</dbReference>
<dbReference type="PANTHER" id="PTHR14270">
    <property type="entry name" value="NONSENSE-MEDIATED MRNA DECAY FACTOR SMG9"/>
    <property type="match status" value="1"/>
</dbReference>
<keyword evidence="1" id="KW-0472">Membrane</keyword>
<dbReference type="PANTHER" id="PTHR14270:SF0">
    <property type="entry name" value="NONSENSE-MEDIATED MRNA DECAY FACTOR SMG9"/>
    <property type="match status" value="1"/>
</dbReference>
<evidence type="ECO:0000313" key="3">
    <source>
        <dbReference type="Proteomes" id="UP001189429"/>
    </source>
</evidence>
<dbReference type="Pfam" id="PF10220">
    <property type="entry name" value="Smg8_Smg9"/>
    <property type="match status" value="1"/>
</dbReference>
<evidence type="ECO:0000256" key="1">
    <source>
        <dbReference type="SAM" id="Phobius"/>
    </source>
</evidence>
<gene>
    <name evidence="2" type="ORF">PCOR1329_LOCUS5166</name>
</gene>
<reference evidence="2" key="1">
    <citation type="submission" date="2023-10" db="EMBL/GenBank/DDBJ databases">
        <authorList>
            <person name="Chen Y."/>
            <person name="Shah S."/>
            <person name="Dougan E. K."/>
            <person name="Thang M."/>
            <person name="Chan C."/>
        </authorList>
    </citation>
    <scope>NUCLEOTIDE SEQUENCE [LARGE SCALE GENOMIC DNA]</scope>
</reference>
<name>A0ABN9PUM3_9DINO</name>
<feature type="transmembrane region" description="Helical" evidence="1">
    <location>
        <begin position="33"/>
        <end position="54"/>
    </location>
</feature>
<sequence>MELKSRPDDHRCEQDLVGDDCQVRAPGQPRSELYLLIFLTSVCHTLLVVMDTPFDLQLMRFLRLLAALKAKVPDLAAWAERRADGGAERPPAPEASSSLPRLLVAFNHAGPNVEEAALFRPARAFLQRTAWKDAPSVQFARIPTLPGGNLAEMLTSDEAHRAGLRLRAALLSDGPARGRFGRGKLQLSEREWLRHAGAYWEFVQQQATPVEDFFNMLAKGLESYGWPE</sequence>
<dbReference type="InterPro" id="IPR019354">
    <property type="entry name" value="SMG8-like"/>
</dbReference>
<protein>
    <submittedName>
        <fullName evidence="2">Uncharacterized protein</fullName>
    </submittedName>
</protein>
<comment type="caution">
    <text evidence="2">The sequence shown here is derived from an EMBL/GenBank/DDBJ whole genome shotgun (WGS) entry which is preliminary data.</text>
</comment>